<organism evidence="2 3">
    <name type="scientific">Novosphingobium flavum</name>
    <dbReference type="NCBI Taxonomy" id="1778672"/>
    <lineage>
        <taxon>Bacteria</taxon>
        <taxon>Pseudomonadati</taxon>
        <taxon>Pseudomonadota</taxon>
        <taxon>Alphaproteobacteria</taxon>
        <taxon>Sphingomonadales</taxon>
        <taxon>Sphingomonadaceae</taxon>
        <taxon>Novosphingobium</taxon>
    </lineage>
</organism>
<sequence length="231" mass="25063">MRRALSLTTALLAAVLLAGCNIVVSDQPWFGAEDSVGRLGLREGLWAVMTDGDCRFDETLSAERWPECASAKIVRGDQLLSYEWVDAETAGGPRREFLQWQTDVILLADGDPMILQLRNVDATGERGEGGVVAPYYYVAVHPLERDDAGRIVRLERWLVECGPLPKAADDAKGEDTSHVTDRPFPGLTVNGNVCTAASVAALRRAALASQAMGQAAGIRPSPAHWVRDGWH</sequence>
<feature type="chain" id="PRO_5030575821" evidence="1">
    <location>
        <begin position="26"/>
        <end position="231"/>
    </location>
</feature>
<keyword evidence="3" id="KW-1185">Reference proteome</keyword>
<feature type="signal peptide" evidence="1">
    <location>
        <begin position="1"/>
        <end position="25"/>
    </location>
</feature>
<comment type="caution">
    <text evidence="2">The sequence shown here is derived from an EMBL/GenBank/DDBJ whole genome shotgun (WGS) entry which is preliminary data.</text>
</comment>
<evidence type="ECO:0000256" key="1">
    <source>
        <dbReference type="SAM" id="SignalP"/>
    </source>
</evidence>
<name>A0A7X1FQ38_9SPHN</name>
<keyword evidence="1" id="KW-0732">Signal</keyword>
<proteinExistence type="predicted"/>
<dbReference type="EMBL" id="JACLAW010000003">
    <property type="protein sequence ID" value="MBC2664891.1"/>
    <property type="molecule type" value="Genomic_DNA"/>
</dbReference>
<reference evidence="2 3" key="1">
    <citation type="submission" date="2020-08" db="EMBL/GenBank/DDBJ databases">
        <title>The genome sequence of type strain Novosphingobium flavum NBRC 111647.</title>
        <authorList>
            <person name="Liu Y."/>
        </authorList>
    </citation>
    <scope>NUCLEOTIDE SEQUENCE [LARGE SCALE GENOMIC DNA]</scope>
    <source>
        <strain evidence="2 3">NBRC 111647</strain>
    </source>
</reference>
<gene>
    <name evidence="2" type="ORF">H7F51_05120</name>
</gene>
<dbReference type="PROSITE" id="PS51257">
    <property type="entry name" value="PROKAR_LIPOPROTEIN"/>
    <property type="match status" value="1"/>
</dbReference>
<dbReference type="Proteomes" id="UP000566813">
    <property type="component" value="Unassembled WGS sequence"/>
</dbReference>
<evidence type="ECO:0000313" key="3">
    <source>
        <dbReference type="Proteomes" id="UP000566813"/>
    </source>
</evidence>
<dbReference type="RefSeq" id="WP_185663145.1">
    <property type="nucleotide sequence ID" value="NZ_JACLAW010000003.1"/>
</dbReference>
<dbReference type="AlphaFoldDB" id="A0A7X1FQ38"/>
<evidence type="ECO:0000313" key="2">
    <source>
        <dbReference type="EMBL" id="MBC2664891.1"/>
    </source>
</evidence>
<protein>
    <submittedName>
        <fullName evidence="2">Uncharacterized protein</fullName>
    </submittedName>
</protein>
<accession>A0A7X1FQ38</accession>